<organism evidence="1 2">
    <name type="scientific">Rotaria magnacalcarata</name>
    <dbReference type="NCBI Taxonomy" id="392030"/>
    <lineage>
        <taxon>Eukaryota</taxon>
        <taxon>Metazoa</taxon>
        <taxon>Spiralia</taxon>
        <taxon>Gnathifera</taxon>
        <taxon>Rotifera</taxon>
        <taxon>Eurotatoria</taxon>
        <taxon>Bdelloidea</taxon>
        <taxon>Philodinida</taxon>
        <taxon>Philodinidae</taxon>
        <taxon>Rotaria</taxon>
    </lineage>
</organism>
<name>A0A8S3GGV7_9BILA</name>
<sequence length="61" mass="7078">LTQAIPDLEYQQENTTTENDVDQLLNTGEQIQSRATPVLFQRRALGDYQNMRTTNQLRILL</sequence>
<protein>
    <submittedName>
        <fullName evidence="1">Uncharacterized protein</fullName>
    </submittedName>
</protein>
<evidence type="ECO:0000313" key="1">
    <source>
        <dbReference type="EMBL" id="CAF5162259.1"/>
    </source>
</evidence>
<dbReference type="Proteomes" id="UP000681967">
    <property type="component" value="Unassembled WGS sequence"/>
</dbReference>
<dbReference type="AlphaFoldDB" id="A0A8S3GGV7"/>
<reference evidence="1" key="1">
    <citation type="submission" date="2021-02" db="EMBL/GenBank/DDBJ databases">
        <authorList>
            <person name="Nowell W R."/>
        </authorList>
    </citation>
    <scope>NUCLEOTIDE SEQUENCE</scope>
</reference>
<proteinExistence type="predicted"/>
<dbReference type="EMBL" id="CAJOBH010267662">
    <property type="protein sequence ID" value="CAF5162259.1"/>
    <property type="molecule type" value="Genomic_DNA"/>
</dbReference>
<accession>A0A8S3GGV7</accession>
<evidence type="ECO:0000313" key="2">
    <source>
        <dbReference type="Proteomes" id="UP000681967"/>
    </source>
</evidence>
<comment type="caution">
    <text evidence="1">The sequence shown here is derived from an EMBL/GenBank/DDBJ whole genome shotgun (WGS) entry which is preliminary data.</text>
</comment>
<gene>
    <name evidence="1" type="ORF">BYL167_LOCUS74946</name>
</gene>
<feature type="non-terminal residue" evidence="1">
    <location>
        <position position="1"/>
    </location>
</feature>